<feature type="compositionally biased region" description="Pro residues" evidence="6">
    <location>
        <begin position="391"/>
        <end position="410"/>
    </location>
</feature>
<evidence type="ECO:0000256" key="4">
    <source>
        <dbReference type="ARBA" id="ARBA00022679"/>
    </source>
</evidence>
<dbReference type="PANTHER" id="PTHR45436">
    <property type="entry name" value="SENSOR HISTIDINE KINASE YKOH"/>
    <property type="match status" value="1"/>
</dbReference>
<dbReference type="Pfam" id="PF02518">
    <property type="entry name" value="HATPase_c"/>
    <property type="match status" value="1"/>
</dbReference>
<evidence type="ECO:0000313" key="9">
    <source>
        <dbReference type="EMBL" id="ARF55350.1"/>
    </source>
</evidence>
<dbReference type="GO" id="GO:0004673">
    <property type="term" value="F:protein histidine kinase activity"/>
    <property type="evidence" value="ECO:0007669"/>
    <property type="project" value="UniProtKB-EC"/>
</dbReference>
<dbReference type="PANTHER" id="PTHR45436:SF5">
    <property type="entry name" value="SENSOR HISTIDINE KINASE TRCS"/>
    <property type="match status" value="1"/>
</dbReference>
<evidence type="ECO:0000256" key="2">
    <source>
        <dbReference type="ARBA" id="ARBA00012438"/>
    </source>
</evidence>
<dbReference type="Proteomes" id="UP000192726">
    <property type="component" value="Chromosome"/>
</dbReference>
<dbReference type="GO" id="GO:0005524">
    <property type="term" value="F:ATP binding"/>
    <property type="evidence" value="ECO:0007669"/>
    <property type="project" value="UniProtKB-KW"/>
</dbReference>
<evidence type="ECO:0000256" key="1">
    <source>
        <dbReference type="ARBA" id="ARBA00000085"/>
    </source>
</evidence>
<dbReference type="Gene3D" id="3.30.565.10">
    <property type="entry name" value="Histidine kinase-like ATPase, C-terminal domain"/>
    <property type="match status" value="1"/>
</dbReference>
<feature type="compositionally biased region" description="Polar residues" evidence="6">
    <location>
        <begin position="479"/>
        <end position="492"/>
    </location>
</feature>
<dbReference type="AlphaFoldDB" id="A0A1V0TR81"/>
<keyword evidence="3" id="KW-0597">Phosphoprotein</keyword>
<dbReference type="SMART" id="SM00387">
    <property type="entry name" value="HATPase_c"/>
    <property type="match status" value="1"/>
</dbReference>
<accession>A0A1V0TR81</accession>
<dbReference type="EC" id="2.7.13.3" evidence="2"/>
<dbReference type="SUPFAM" id="SSF55874">
    <property type="entry name" value="ATPase domain of HSP90 chaperone/DNA topoisomerase II/histidine kinase"/>
    <property type="match status" value="1"/>
</dbReference>
<keyword evidence="9" id="KW-0547">Nucleotide-binding</keyword>
<keyword evidence="7" id="KW-0812">Transmembrane</keyword>
<dbReference type="InterPro" id="IPR036890">
    <property type="entry name" value="HATPase_C_sf"/>
</dbReference>
<dbReference type="InterPro" id="IPR003594">
    <property type="entry name" value="HATPase_dom"/>
</dbReference>
<dbReference type="GO" id="GO:0005886">
    <property type="term" value="C:plasma membrane"/>
    <property type="evidence" value="ECO:0007669"/>
    <property type="project" value="TreeGrafter"/>
</dbReference>
<keyword evidence="7" id="KW-1133">Transmembrane helix</keyword>
<name>A0A1V0TR81_9ACTN</name>
<feature type="domain" description="Histidine kinase/HSP90-like ATPase" evidence="8">
    <location>
        <begin position="251"/>
        <end position="365"/>
    </location>
</feature>
<feature type="compositionally biased region" description="Low complexity" evidence="6">
    <location>
        <begin position="452"/>
        <end position="467"/>
    </location>
</feature>
<gene>
    <name evidence="9" type="ORF">B1H19_15160</name>
</gene>
<keyword evidence="9" id="KW-0067">ATP-binding</keyword>
<dbReference type="InterPro" id="IPR050428">
    <property type="entry name" value="TCS_sensor_his_kinase"/>
</dbReference>
<evidence type="ECO:0000256" key="7">
    <source>
        <dbReference type="SAM" id="Phobius"/>
    </source>
</evidence>
<evidence type="ECO:0000259" key="8">
    <source>
        <dbReference type="SMART" id="SM00387"/>
    </source>
</evidence>
<evidence type="ECO:0000256" key="3">
    <source>
        <dbReference type="ARBA" id="ARBA00022553"/>
    </source>
</evidence>
<dbReference type="GO" id="GO:0000160">
    <property type="term" value="P:phosphorelay signal transduction system"/>
    <property type="evidence" value="ECO:0007669"/>
    <property type="project" value="TreeGrafter"/>
</dbReference>
<keyword evidence="10" id="KW-1185">Reference proteome</keyword>
<sequence>MQRVSAGTAPGSPKSAFPFWVLPPAALAVATAATAALGPAAAWPAVTVLGAVAVALTAVVSAEAQRRSRRIADLTATAAAQREALAHQEAETVRLAEQLLPDVVRRLRGGEFPEEVLTGLDAPTAHLAVLRSVVDAVAAEEDLRDSAQRAFVNIARRVQAIVHQQAQELREMEDRHGQRPDVFGDLLRLDHGTALIGRLADSIAVLGGARPGRQWSKAVPLYSVLRGAMSRIIDYQRVELHSVSEIAIVGTAVEPLIHALAELLDNATRYSPPNTRVHLTAVDVQSGIAVEIEDGGVSMSEEARARAERMLLQAQQGIDVNDLGETPRLGLAVVGRLAQAYGFQVSLRPSAYGGVRAVLIVPQELITTAAGATGRAHGIGTSSGPRLAVPAPAPHTPAPQLPSPQAPAPQLPVERAVTGPTLDTEAPVVTERTANGLPQRRRRKPVTPPDAAPASTGPAPATDPADAVQPGMWLAAFQSGVSGETTQHVETTPDQDHDHDVAASAPASASKGNEQ</sequence>
<feature type="transmembrane region" description="Helical" evidence="7">
    <location>
        <begin position="42"/>
        <end position="62"/>
    </location>
</feature>
<dbReference type="STRING" id="553510.B1H19_15160"/>
<keyword evidence="5" id="KW-0418">Kinase</keyword>
<dbReference type="KEGG" id="sgv:B1H19_15160"/>
<evidence type="ECO:0000256" key="6">
    <source>
        <dbReference type="SAM" id="MobiDB-lite"/>
    </source>
</evidence>
<dbReference type="EMBL" id="CP020569">
    <property type="protein sequence ID" value="ARF55350.1"/>
    <property type="molecule type" value="Genomic_DNA"/>
</dbReference>
<keyword evidence="7" id="KW-0472">Membrane</keyword>
<evidence type="ECO:0000256" key="5">
    <source>
        <dbReference type="ARBA" id="ARBA00022777"/>
    </source>
</evidence>
<keyword evidence="4" id="KW-0808">Transferase</keyword>
<protein>
    <recommendedName>
        <fullName evidence="2">histidine kinase</fullName>
        <ecNumber evidence="2">2.7.13.3</ecNumber>
    </recommendedName>
</protein>
<proteinExistence type="predicted"/>
<reference evidence="9 10" key="1">
    <citation type="submission" date="2017-04" db="EMBL/GenBank/DDBJ databases">
        <title>Complete Genome Sequence of Streptomyces gilvosporeus F607, a Capable Producer of Natamycin.</title>
        <authorList>
            <person name="Zong G."/>
            <person name="Zhong C."/>
            <person name="Fu J."/>
            <person name="Qin R."/>
            <person name="Cao G."/>
        </authorList>
    </citation>
    <scope>NUCLEOTIDE SEQUENCE [LARGE SCALE GENOMIC DNA]</scope>
    <source>
        <strain evidence="9 10">F607</strain>
    </source>
</reference>
<dbReference type="RefSeq" id="WP_083105252.1">
    <property type="nucleotide sequence ID" value="NZ_CP020569.1"/>
</dbReference>
<comment type="catalytic activity">
    <reaction evidence="1">
        <text>ATP + protein L-histidine = ADP + protein N-phospho-L-histidine.</text>
        <dbReference type="EC" id="2.7.13.3"/>
    </reaction>
</comment>
<evidence type="ECO:0000313" key="10">
    <source>
        <dbReference type="Proteomes" id="UP000192726"/>
    </source>
</evidence>
<organism evidence="9 10">
    <name type="scientific">Streptomyces gilvosporeus</name>
    <dbReference type="NCBI Taxonomy" id="553510"/>
    <lineage>
        <taxon>Bacteria</taxon>
        <taxon>Bacillati</taxon>
        <taxon>Actinomycetota</taxon>
        <taxon>Actinomycetes</taxon>
        <taxon>Kitasatosporales</taxon>
        <taxon>Streptomycetaceae</taxon>
        <taxon>Streptomyces</taxon>
    </lineage>
</organism>
<feature type="region of interest" description="Disordered" evidence="6">
    <location>
        <begin position="374"/>
        <end position="515"/>
    </location>
</feature>